<name>A0A830ENS4_9EURY</name>
<comment type="caution">
    <text evidence="5">The sequence shown here is derived from an EMBL/GenBank/DDBJ whole genome shotgun (WGS) entry which is preliminary data.</text>
</comment>
<reference evidence="5" key="2">
    <citation type="submission" date="2020-09" db="EMBL/GenBank/DDBJ databases">
        <authorList>
            <person name="Sun Q."/>
            <person name="Ohkuma M."/>
        </authorList>
    </citation>
    <scope>NUCLEOTIDE SEQUENCE</scope>
    <source>
        <strain evidence="5">JCM 14359</strain>
    </source>
</reference>
<dbReference type="InterPro" id="IPR036249">
    <property type="entry name" value="Thioredoxin-like_sf"/>
</dbReference>
<keyword evidence="2" id="KW-0676">Redox-active center</keyword>
<organism evidence="5 6">
    <name type="scientific">Halobellus salinus</name>
    <dbReference type="NCBI Taxonomy" id="931585"/>
    <lineage>
        <taxon>Archaea</taxon>
        <taxon>Methanobacteriati</taxon>
        <taxon>Methanobacteriota</taxon>
        <taxon>Stenosarchaea group</taxon>
        <taxon>Halobacteria</taxon>
        <taxon>Halobacteriales</taxon>
        <taxon>Haloferacaceae</taxon>
        <taxon>Halobellus</taxon>
    </lineage>
</organism>
<keyword evidence="1" id="KW-0560">Oxidoreductase</keyword>
<reference evidence="5" key="1">
    <citation type="journal article" date="2014" name="Int. J. Syst. Evol. Microbiol.">
        <title>Complete genome sequence of Corynebacterium casei LMG S-19264T (=DSM 44701T), isolated from a smear-ripened cheese.</title>
        <authorList>
            <consortium name="US DOE Joint Genome Institute (JGI-PGF)"/>
            <person name="Walter F."/>
            <person name="Albersmeier A."/>
            <person name="Kalinowski J."/>
            <person name="Ruckert C."/>
        </authorList>
    </citation>
    <scope>NUCLEOTIDE SEQUENCE</scope>
    <source>
        <strain evidence="5">JCM 14359</strain>
    </source>
</reference>
<dbReference type="PANTHER" id="PTHR43110:SF1">
    <property type="entry name" value="THIOL PEROXIDASE"/>
    <property type="match status" value="1"/>
</dbReference>
<dbReference type="InterPro" id="IPR013766">
    <property type="entry name" value="Thioredoxin_domain"/>
</dbReference>
<dbReference type="RefSeq" id="WP_188787139.1">
    <property type="nucleotide sequence ID" value="NZ_BMOC01000011.1"/>
</dbReference>
<dbReference type="OrthoDB" id="6924at2157"/>
<dbReference type="InterPro" id="IPR050455">
    <property type="entry name" value="Tpx_Peroxidase_subfamily"/>
</dbReference>
<keyword evidence="6" id="KW-1185">Reference proteome</keyword>
<dbReference type="GO" id="GO:0016491">
    <property type="term" value="F:oxidoreductase activity"/>
    <property type="evidence" value="ECO:0007669"/>
    <property type="project" value="UniProtKB-KW"/>
</dbReference>
<evidence type="ECO:0000313" key="5">
    <source>
        <dbReference type="EMBL" id="GGJ09026.1"/>
    </source>
</evidence>
<dbReference type="GO" id="GO:0016209">
    <property type="term" value="F:antioxidant activity"/>
    <property type="evidence" value="ECO:0007669"/>
    <property type="project" value="InterPro"/>
</dbReference>
<proteinExistence type="predicted"/>
<dbReference type="PIRSF" id="PIRSF000239">
    <property type="entry name" value="AHPC"/>
    <property type="match status" value="1"/>
</dbReference>
<accession>A0A830ENS4</accession>
<evidence type="ECO:0000259" key="4">
    <source>
        <dbReference type="PROSITE" id="PS51352"/>
    </source>
</evidence>
<dbReference type="EMBL" id="BMOC01000011">
    <property type="protein sequence ID" value="GGJ09026.1"/>
    <property type="molecule type" value="Genomic_DNA"/>
</dbReference>
<dbReference type="InterPro" id="IPR000866">
    <property type="entry name" value="AhpC/TSA"/>
</dbReference>
<evidence type="ECO:0000256" key="3">
    <source>
        <dbReference type="PIRSR" id="PIRSR000239-1"/>
    </source>
</evidence>
<dbReference type="InterPro" id="IPR024706">
    <property type="entry name" value="Peroxiredoxin_AhpC-typ"/>
</dbReference>
<sequence>MVSVGDTAPDFTVPLAHGSIDSFTLSERLNEAPLVLAFFPAAFTPTCTTEMCTFRDRLSEFEAIDATVYGVSIDTPFTLNEFRERNGLNFGLLGDSNREVVDAYGVSMDFAAYGVDRVAKRAVVIVNADGTVTYTWVSDDPGAEPDYDTVARAADEARV</sequence>
<evidence type="ECO:0000256" key="1">
    <source>
        <dbReference type="ARBA" id="ARBA00023002"/>
    </source>
</evidence>
<evidence type="ECO:0000256" key="2">
    <source>
        <dbReference type="ARBA" id="ARBA00023284"/>
    </source>
</evidence>
<dbReference type="Proteomes" id="UP000653099">
    <property type="component" value="Unassembled WGS sequence"/>
</dbReference>
<feature type="domain" description="Thioredoxin" evidence="4">
    <location>
        <begin position="2"/>
        <end position="159"/>
    </location>
</feature>
<dbReference type="Pfam" id="PF00578">
    <property type="entry name" value="AhpC-TSA"/>
    <property type="match status" value="1"/>
</dbReference>
<protein>
    <submittedName>
        <fullName evidence="5">Peroxiredoxin</fullName>
    </submittedName>
</protein>
<dbReference type="PROSITE" id="PS51352">
    <property type="entry name" value="THIOREDOXIN_2"/>
    <property type="match status" value="1"/>
</dbReference>
<dbReference type="AlphaFoldDB" id="A0A830ENS4"/>
<dbReference type="PANTHER" id="PTHR43110">
    <property type="entry name" value="THIOL PEROXIDASE"/>
    <property type="match status" value="1"/>
</dbReference>
<evidence type="ECO:0000313" key="6">
    <source>
        <dbReference type="Proteomes" id="UP000653099"/>
    </source>
</evidence>
<feature type="active site" description="Cysteine sulfenic acid (-SOH) intermediate; for peroxidase activity" evidence="3">
    <location>
        <position position="47"/>
    </location>
</feature>
<dbReference type="SUPFAM" id="SSF52833">
    <property type="entry name" value="Thioredoxin-like"/>
    <property type="match status" value="1"/>
</dbReference>
<dbReference type="Gene3D" id="3.40.30.10">
    <property type="entry name" value="Glutaredoxin"/>
    <property type="match status" value="1"/>
</dbReference>
<gene>
    <name evidence="5" type="ORF">GCM10008995_18650</name>
</gene>